<keyword evidence="3" id="KW-1185">Reference proteome</keyword>
<dbReference type="Proteomes" id="UP000507962">
    <property type="component" value="Unassembled WGS sequence"/>
</dbReference>
<accession>A0A4U8YRW9</accession>
<evidence type="ECO:0000256" key="1">
    <source>
        <dbReference type="SAM" id="Phobius"/>
    </source>
</evidence>
<proteinExistence type="predicted"/>
<feature type="transmembrane region" description="Helical" evidence="1">
    <location>
        <begin position="123"/>
        <end position="141"/>
    </location>
</feature>
<feature type="transmembrane region" description="Helical" evidence="1">
    <location>
        <begin position="44"/>
        <end position="62"/>
    </location>
</feature>
<keyword evidence="1" id="KW-1133">Transmembrane helix</keyword>
<feature type="transmembrane region" description="Helical" evidence="1">
    <location>
        <begin position="161"/>
        <end position="184"/>
    </location>
</feature>
<keyword evidence="1" id="KW-0472">Membrane</keyword>
<organism evidence="2 3">
    <name type="scientific">Desulfoluna butyratoxydans</name>
    <dbReference type="NCBI Taxonomy" id="231438"/>
    <lineage>
        <taxon>Bacteria</taxon>
        <taxon>Pseudomonadati</taxon>
        <taxon>Thermodesulfobacteriota</taxon>
        <taxon>Desulfobacteria</taxon>
        <taxon>Desulfobacterales</taxon>
        <taxon>Desulfolunaceae</taxon>
        <taxon>Desulfoluna</taxon>
    </lineage>
</organism>
<evidence type="ECO:0000313" key="2">
    <source>
        <dbReference type="EMBL" id="VFQ44542.1"/>
    </source>
</evidence>
<dbReference type="AlphaFoldDB" id="A0A4U8YRW9"/>
<dbReference type="RefSeq" id="WP_180140148.1">
    <property type="nucleotide sequence ID" value="NZ_CAADHO010000003.1"/>
</dbReference>
<dbReference type="EMBL" id="CAADHO010000003">
    <property type="protein sequence ID" value="VFQ44542.1"/>
    <property type="molecule type" value="Genomic_DNA"/>
</dbReference>
<gene>
    <name evidence="2" type="ORF">MSL71_21910</name>
</gene>
<protein>
    <recommendedName>
        <fullName evidence="4">DUF106 domain-containing protein</fullName>
    </recommendedName>
</protein>
<feature type="transmembrane region" description="Helical" evidence="1">
    <location>
        <begin position="12"/>
        <end position="38"/>
    </location>
</feature>
<sequence>MDALNDILDLAADWIFGGVVIPLMKVFASFISLCFSPLSGASPALQVCVAALVGALLSMGLTRMRKGKAATSAAKRFKERLSAKQQAREIDDKTVRSAVYKGLDREADEAYEHLMLDKFFEMGITYLFPMFLFLLWVEYHAFTPDHLEALTGSRGLMLPGISQAVGAGALYLYLYNLTLITTALGRWGMKKVKG</sequence>
<evidence type="ECO:0000313" key="3">
    <source>
        <dbReference type="Proteomes" id="UP000507962"/>
    </source>
</evidence>
<reference evidence="2 3" key="1">
    <citation type="submission" date="2019-03" db="EMBL/GenBank/DDBJ databases">
        <authorList>
            <person name="Nijsse B."/>
        </authorList>
    </citation>
    <scope>NUCLEOTIDE SEQUENCE [LARGE SCALE GENOMIC DNA]</scope>
    <source>
        <strain evidence="2">Desulfoluna butyratoxydans MSL71</strain>
    </source>
</reference>
<evidence type="ECO:0008006" key="4">
    <source>
        <dbReference type="Google" id="ProtNLM"/>
    </source>
</evidence>
<keyword evidence="1" id="KW-0812">Transmembrane</keyword>
<name>A0A4U8YRW9_9BACT</name>